<dbReference type="GO" id="GO:0051056">
    <property type="term" value="P:regulation of small GTPase mediated signal transduction"/>
    <property type="evidence" value="ECO:0007669"/>
    <property type="project" value="InterPro"/>
</dbReference>
<protein>
    <submittedName>
        <fullName evidence="4">GTPase-activating Rap/Ran-GAP domain-like protein 3</fullName>
    </submittedName>
</protein>
<name>A0A979FWB5_HYAAZ</name>
<dbReference type="OrthoDB" id="2499658at2759"/>
<dbReference type="InterPro" id="IPR050989">
    <property type="entry name" value="Rap1_Ran_GAP"/>
</dbReference>
<dbReference type="RefSeq" id="XP_047740324.1">
    <property type="nucleotide sequence ID" value="XM_047884368.1"/>
</dbReference>
<dbReference type="PANTHER" id="PTHR15711:SF62">
    <property type="entry name" value="GTPASE-ACTIVATING RAP_RAN-GAP DOMAIN-LIKE PROTEIN 3"/>
    <property type="match status" value="1"/>
</dbReference>
<keyword evidence="3" id="KW-1185">Reference proteome</keyword>
<evidence type="ECO:0000313" key="4">
    <source>
        <dbReference type="RefSeq" id="XP_047740324.1"/>
    </source>
</evidence>
<dbReference type="SUPFAM" id="SSF111347">
    <property type="entry name" value="Rap/Ran-GAP"/>
    <property type="match status" value="1"/>
</dbReference>
<reference evidence="4" key="1">
    <citation type="submission" date="2025-08" db="UniProtKB">
        <authorList>
            <consortium name="RefSeq"/>
        </authorList>
    </citation>
    <scope>IDENTIFICATION</scope>
    <source>
        <tissue evidence="4">Whole organism</tissue>
    </source>
</reference>
<dbReference type="InterPro" id="IPR035974">
    <property type="entry name" value="Rap/Ran-GAP_sf"/>
</dbReference>
<sequence length="129" mass="14942">INGEKATLNTPIFSQKRERTLDMLIRDLYQEHINDNRGVERKRHIGNDIVNIVYLEGSPEDMASFSPSYIKSQFTHIFALVTYNSDEASYRLHVYSEETVPLFGPSLSGSCVFHNHDEFREFLLVKCKN</sequence>
<feature type="domain" description="Rap-GAP" evidence="2">
    <location>
        <begin position="1"/>
        <end position="129"/>
    </location>
</feature>
<proteinExistence type="predicted"/>
<dbReference type="Proteomes" id="UP000694843">
    <property type="component" value="Unplaced"/>
</dbReference>
<gene>
    <name evidence="4" type="primary">LOC125179134</name>
</gene>
<dbReference type="Pfam" id="PF02145">
    <property type="entry name" value="Rap_GAP"/>
    <property type="match status" value="1"/>
</dbReference>
<feature type="non-terminal residue" evidence="4">
    <location>
        <position position="1"/>
    </location>
</feature>
<evidence type="ECO:0000256" key="1">
    <source>
        <dbReference type="ARBA" id="ARBA00022468"/>
    </source>
</evidence>
<dbReference type="PANTHER" id="PTHR15711">
    <property type="entry name" value="RAP GTPASE-ACTIVATING PROTEIN"/>
    <property type="match status" value="1"/>
</dbReference>
<dbReference type="GO" id="GO:0005096">
    <property type="term" value="F:GTPase activator activity"/>
    <property type="evidence" value="ECO:0007669"/>
    <property type="project" value="UniProtKB-KW"/>
</dbReference>
<dbReference type="KEGG" id="hazt:125179134"/>
<accession>A0A979FWB5</accession>
<dbReference type="AlphaFoldDB" id="A0A979FWB5"/>
<dbReference type="InterPro" id="IPR000331">
    <property type="entry name" value="Rap/Ran_GAP_dom"/>
</dbReference>
<dbReference type="PROSITE" id="PS50085">
    <property type="entry name" value="RAPGAP"/>
    <property type="match status" value="1"/>
</dbReference>
<evidence type="ECO:0000259" key="2">
    <source>
        <dbReference type="PROSITE" id="PS50085"/>
    </source>
</evidence>
<evidence type="ECO:0000313" key="3">
    <source>
        <dbReference type="Proteomes" id="UP000694843"/>
    </source>
</evidence>
<keyword evidence="1" id="KW-0343">GTPase activation</keyword>
<organism evidence="3 4">
    <name type="scientific">Hyalella azteca</name>
    <name type="common">Amphipod</name>
    <dbReference type="NCBI Taxonomy" id="294128"/>
    <lineage>
        <taxon>Eukaryota</taxon>
        <taxon>Metazoa</taxon>
        <taxon>Ecdysozoa</taxon>
        <taxon>Arthropoda</taxon>
        <taxon>Crustacea</taxon>
        <taxon>Multicrustacea</taxon>
        <taxon>Malacostraca</taxon>
        <taxon>Eumalacostraca</taxon>
        <taxon>Peracarida</taxon>
        <taxon>Amphipoda</taxon>
        <taxon>Senticaudata</taxon>
        <taxon>Talitrida</taxon>
        <taxon>Talitroidea</taxon>
        <taxon>Hyalellidae</taxon>
        <taxon>Hyalella</taxon>
    </lineage>
</organism>
<dbReference type="Gene3D" id="3.40.50.11210">
    <property type="entry name" value="Rap/Ran-GAP"/>
    <property type="match status" value="1"/>
</dbReference>
<dbReference type="GeneID" id="125179134"/>